<dbReference type="AlphaFoldDB" id="Q0H2Y2"/>
<feature type="domain" description="Lantibiotic dehydratase N-terminal" evidence="1">
    <location>
        <begin position="130"/>
        <end position="388"/>
    </location>
</feature>
<evidence type="ECO:0000313" key="2">
    <source>
        <dbReference type="EMBL" id="ABC02782.1"/>
    </source>
</evidence>
<name>Q0H2Y2_9ACTN</name>
<dbReference type="InterPro" id="IPR006827">
    <property type="entry name" value="Lant_deHydtase_N"/>
</dbReference>
<evidence type="ECO:0000259" key="1">
    <source>
        <dbReference type="Pfam" id="PF04738"/>
    </source>
</evidence>
<proteinExistence type="predicted"/>
<dbReference type="InterPro" id="IPR036390">
    <property type="entry name" value="WH_DNA-bd_sf"/>
</dbReference>
<accession>Q0H2Y2</accession>
<sequence length="879" mass="95211">MIRTAGLEAAVLDRLRCERAHRATEEIAGAHEKLSALAEELSRELYQHIGTDPPTGSKPLLVALRRAIHRGLPLKGELRAAAEALPAGTAMRVTEWERLRSEAARATAALPELLAGDLAGAMRELRAVTARPELRDALVHVQPNLYRSLAGWLAGDARPPRERQLVSLAKYVTRAAAKTSPRSTLTASGITTWRSTRPARTAYGDHPVPARPVAAGAHPAPARLVVEPDAAALHRIAAALARADAPDALLLVRPNPSLVRTGDQVCFLGIPPSGAVRRLRLTPAVGAILDLLTDLGECSLEEFLSRCGQPYPQVRQFVAKLIETGLIEARLPLADQEPDPLGRLLQLTSGTDHWQPVTAALAALAADLEQYRAATGPGERIRLAASSTGHLEEAMKLAGLSPGRRAGRHPAAFDEHAILDTPPAITLDDSWRQALADLSAFGALVALLDRNLPVRHCAAHYFTRRFGRTAEIPFVLFYEAISGDTEDPVAAGLRLLRTMDPTEGGVVPLARLTASVSPRVREVARLRAGALETLRALRPGADGVVRIPPELAIKLGATAAHLTGPPGAHAYYVQPCTGEDGLRLVLNSVAGAGGRGRTRVEQLAGRHRTRDEPPDNDPLVAQPPDDEPLIAELSEDGPLVAELENLFDFTLNARSPAATHSIGYPSLSSTRRPGLVAPLGELTVSLDPITGLPVLRWPRLRRQVVPPHTGVMSEIFLPPPARFLAEIFAPTPTVLFPNQNWLHDVGRAEPPRTVVHTPRVDLGRVTLLRRTWAISAAEVPRRASGEEDARFLLRMERWRREAGIPAPCFVRILDVPSLRAGTGLFAKSRKPLYFDPANWFLLLALDRDIRERPEEKALLFTEALPIPAGRVTEFLVEVS</sequence>
<feature type="domain" description="Lantibiotic dehydratase N-terminal" evidence="1">
    <location>
        <begin position="667"/>
        <end position="808"/>
    </location>
</feature>
<organism evidence="2">
    <name type="scientific">Actinomadura melliaura</name>
    <dbReference type="NCBI Taxonomy" id="360723"/>
    <lineage>
        <taxon>Bacteria</taxon>
        <taxon>Bacillati</taxon>
        <taxon>Actinomycetota</taxon>
        <taxon>Actinomycetes</taxon>
        <taxon>Streptosporangiales</taxon>
        <taxon>Thermomonosporaceae</taxon>
        <taxon>Actinomadura</taxon>
    </lineage>
</organism>
<dbReference type="EMBL" id="DQ297453">
    <property type="protein sequence ID" value="ABC02782.1"/>
    <property type="molecule type" value="Genomic_DNA"/>
</dbReference>
<protein>
    <recommendedName>
        <fullName evidence="1">Lantibiotic dehydratase N-terminal domain-containing protein</fullName>
    </recommendedName>
</protein>
<dbReference type="SUPFAM" id="SSF46785">
    <property type="entry name" value="Winged helix' DNA-binding domain"/>
    <property type="match status" value="1"/>
</dbReference>
<reference evidence="2" key="1">
    <citation type="journal article" date="2006" name="Chem. Biol.">
        <title>Deciphering indolocarbazole and enediyne aminodideoxypentose biosynthesis through comparative genomics: insights from the AT2433 biosynthetic locus.</title>
        <authorList>
            <person name="Gao Q."/>
            <person name="Zhang C."/>
            <person name="Blanchard S."/>
            <person name="Thorson J.S."/>
        </authorList>
    </citation>
    <scope>NUCLEOTIDE SEQUENCE</scope>
    <source>
        <strain evidence="2">SCC 1655</strain>
    </source>
</reference>
<dbReference type="Pfam" id="PF04738">
    <property type="entry name" value="Lant_dehydr_N"/>
    <property type="match status" value="2"/>
</dbReference>